<dbReference type="SUPFAM" id="SSF47384">
    <property type="entry name" value="Homodimeric domain of signal transducing histidine kinase"/>
    <property type="match status" value="1"/>
</dbReference>
<dbReference type="Pfam" id="PF02518">
    <property type="entry name" value="HATPase_c"/>
    <property type="match status" value="1"/>
</dbReference>
<dbReference type="Gene3D" id="3.30.450.20">
    <property type="entry name" value="PAS domain"/>
    <property type="match status" value="1"/>
</dbReference>
<dbReference type="SMART" id="SM00091">
    <property type="entry name" value="PAS"/>
    <property type="match status" value="1"/>
</dbReference>
<dbReference type="SUPFAM" id="SSF55874">
    <property type="entry name" value="ATPase domain of HSP90 chaperone/DNA topoisomerase II/histidine kinase"/>
    <property type="match status" value="1"/>
</dbReference>
<dbReference type="SMART" id="SM00388">
    <property type="entry name" value="HisKA"/>
    <property type="match status" value="1"/>
</dbReference>
<dbReference type="Gene3D" id="6.10.340.10">
    <property type="match status" value="1"/>
</dbReference>
<keyword evidence="9" id="KW-1133">Transmembrane helix</keyword>
<dbReference type="FunFam" id="1.10.287.130:FF:000001">
    <property type="entry name" value="Two-component sensor histidine kinase"/>
    <property type="match status" value="1"/>
</dbReference>
<dbReference type="PROSITE" id="PS50109">
    <property type="entry name" value="HIS_KIN"/>
    <property type="match status" value="1"/>
</dbReference>
<accession>A0A2H4FS60</accession>
<dbReference type="InterPro" id="IPR035965">
    <property type="entry name" value="PAS-like_dom_sf"/>
</dbReference>
<evidence type="ECO:0000256" key="5">
    <source>
        <dbReference type="ARBA" id="ARBA00022679"/>
    </source>
</evidence>
<protein>
    <recommendedName>
        <fullName evidence="8">Uncharacterized sensor-like histidine kinase ycf26</fullName>
        <ecNumber evidence="3">2.7.13.3</ecNumber>
    </recommendedName>
</protein>
<evidence type="ECO:0000256" key="9">
    <source>
        <dbReference type="SAM" id="Phobius"/>
    </source>
</evidence>
<keyword evidence="6" id="KW-0418">Kinase</keyword>
<dbReference type="InterPro" id="IPR000014">
    <property type="entry name" value="PAS"/>
</dbReference>
<keyword evidence="7" id="KW-0902">Two-component regulatory system</keyword>
<dbReference type="SUPFAM" id="SSF55785">
    <property type="entry name" value="PYP-like sensor domain (PAS domain)"/>
    <property type="match status" value="1"/>
</dbReference>
<evidence type="ECO:0000313" key="13">
    <source>
        <dbReference type="EMBL" id="AOV83795.1"/>
    </source>
</evidence>
<dbReference type="SUPFAM" id="SSF158472">
    <property type="entry name" value="HAMP domain-like"/>
    <property type="match status" value="1"/>
</dbReference>
<dbReference type="InterPro" id="IPR050736">
    <property type="entry name" value="Sensor_HK_Regulatory"/>
</dbReference>
<evidence type="ECO:0000256" key="7">
    <source>
        <dbReference type="ARBA" id="ARBA00023012"/>
    </source>
</evidence>
<keyword evidence="13" id="KW-0934">Plastid</keyword>
<dbReference type="Gene3D" id="1.10.287.130">
    <property type="match status" value="1"/>
</dbReference>
<dbReference type="CDD" id="cd00130">
    <property type="entry name" value="PAS"/>
    <property type="match status" value="1"/>
</dbReference>
<evidence type="ECO:0000259" key="10">
    <source>
        <dbReference type="PROSITE" id="PS50109"/>
    </source>
</evidence>
<comment type="subcellular location">
    <subcellularLocation>
        <location evidence="2">Plastid</location>
        <location evidence="2">Chloroplast membrane</location>
        <topology evidence="2">Multi-pass membrane protein</topology>
    </subcellularLocation>
</comment>
<feature type="domain" description="PAS" evidence="11">
    <location>
        <begin position="267"/>
        <end position="337"/>
    </location>
</feature>
<dbReference type="CDD" id="cd00082">
    <property type="entry name" value="HisKA"/>
    <property type="match status" value="1"/>
</dbReference>
<reference evidence="13" key="1">
    <citation type="submission" date="2016-03" db="EMBL/GenBank/DDBJ databases">
        <title>Complete plastid genome of Kappaphycus alvarezii.</title>
        <authorList>
            <person name="Zhang L."/>
            <person name="Liu T."/>
            <person name="Liu N."/>
        </authorList>
    </citation>
    <scope>NUCLEOTIDE SEQUENCE</scope>
</reference>
<dbReference type="GO" id="GO:0000155">
    <property type="term" value="F:phosphorelay sensor kinase activity"/>
    <property type="evidence" value="ECO:0007669"/>
    <property type="project" value="InterPro"/>
</dbReference>
<evidence type="ECO:0000256" key="8">
    <source>
        <dbReference type="ARBA" id="ARBA00069102"/>
    </source>
</evidence>
<feature type="domain" description="Histidine kinase" evidence="10">
    <location>
        <begin position="402"/>
        <end position="635"/>
    </location>
</feature>
<evidence type="ECO:0000256" key="3">
    <source>
        <dbReference type="ARBA" id="ARBA00012438"/>
    </source>
</evidence>
<keyword evidence="4" id="KW-0597">Phosphoprotein</keyword>
<dbReference type="PROSITE" id="PS50885">
    <property type="entry name" value="HAMP"/>
    <property type="match status" value="1"/>
</dbReference>
<feature type="transmembrane region" description="Helical" evidence="9">
    <location>
        <begin position="20"/>
        <end position="41"/>
    </location>
</feature>
<name>A0A2H4FS60_9FLOR</name>
<dbReference type="InterPro" id="IPR003594">
    <property type="entry name" value="HATPase_dom"/>
</dbReference>
<dbReference type="AlphaFoldDB" id="A0A2H4FS60"/>
<evidence type="ECO:0000256" key="2">
    <source>
        <dbReference type="ARBA" id="ARBA00004508"/>
    </source>
</evidence>
<dbReference type="Pfam" id="PF00512">
    <property type="entry name" value="HisKA"/>
    <property type="match status" value="1"/>
</dbReference>
<keyword evidence="9" id="KW-0812">Transmembrane</keyword>
<evidence type="ECO:0000259" key="11">
    <source>
        <dbReference type="PROSITE" id="PS50112"/>
    </source>
</evidence>
<dbReference type="InterPro" id="IPR036890">
    <property type="entry name" value="HATPase_C_sf"/>
</dbReference>
<feature type="transmembrane region" description="Helical" evidence="9">
    <location>
        <begin position="185"/>
        <end position="206"/>
    </location>
</feature>
<dbReference type="Gene3D" id="3.30.565.10">
    <property type="entry name" value="Histidine kinase-like ATPase, C-terminal domain"/>
    <property type="match status" value="1"/>
</dbReference>
<dbReference type="CDD" id="cd06225">
    <property type="entry name" value="HAMP"/>
    <property type="match status" value="1"/>
</dbReference>
<dbReference type="InterPro" id="IPR036097">
    <property type="entry name" value="HisK_dim/P_sf"/>
</dbReference>
<dbReference type="InterPro" id="IPR003660">
    <property type="entry name" value="HAMP_dom"/>
</dbReference>
<comment type="catalytic activity">
    <reaction evidence="1">
        <text>ATP + protein L-histidine = ADP + protein N-phospho-L-histidine.</text>
        <dbReference type="EC" id="2.7.13.3"/>
    </reaction>
</comment>
<dbReference type="Pfam" id="PF00672">
    <property type="entry name" value="HAMP"/>
    <property type="match status" value="1"/>
</dbReference>
<gene>
    <name evidence="13" type="primary">dfr</name>
    <name evidence="13" type="ORF">mogbl220</name>
</gene>
<keyword evidence="9" id="KW-0472">Membrane</keyword>
<geneLocation type="chloroplast" evidence="13"/>
<proteinExistence type="predicted"/>
<evidence type="ECO:0000256" key="4">
    <source>
        <dbReference type="ARBA" id="ARBA00022553"/>
    </source>
</evidence>
<dbReference type="InterPro" id="IPR004358">
    <property type="entry name" value="Sig_transdc_His_kin-like_C"/>
</dbReference>
<dbReference type="SMART" id="SM00387">
    <property type="entry name" value="HATPase_c"/>
    <property type="match status" value="1"/>
</dbReference>
<feature type="domain" description="HAMP" evidence="12">
    <location>
        <begin position="206"/>
        <end position="258"/>
    </location>
</feature>
<organism evidence="13">
    <name type="scientific">Kappaphycus alvarezii</name>
    <dbReference type="NCBI Taxonomy" id="38544"/>
    <lineage>
        <taxon>Eukaryota</taxon>
        <taxon>Rhodophyta</taxon>
        <taxon>Florideophyceae</taxon>
        <taxon>Rhodymeniophycidae</taxon>
        <taxon>Gigartinales</taxon>
        <taxon>Solieriaceae</taxon>
        <taxon>Kappaphycus</taxon>
    </lineage>
</organism>
<keyword evidence="13" id="KW-0150">Chloroplast</keyword>
<dbReference type="PRINTS" id="PR00344">
    <property type="entry name" value="BCTRLSENSOR"/>
</dbReference>
<dbReference type="PANTHER" id="PTHR43711">
    <property type="entry name" value="TWO-COMPONENT HISTIDINE KINASE"/>
    <property type="match status" value="1"/>
</dbReference>
<dbReference type="PANTHER" id="PTHR43711:SF13">
    <property type="entry name" value="DRUG SENSORY PROTEIN A"/>
    <property type="match status" value="1"/>
</dbReference>
<sequence>MFTNISKWWANINLKTRLMVLMTLTVSLIMSGLTFWSLTTIQEDSIITDTRFCKDLGILFASNILNFLETNNHQELASFVEKIYLNTSSIRYILFFNTDGSLFLGLPAYSEKVQKLLQLHRNLFQLETQNFLFCIPLVKYNNIFHDHIIDITIPLTKNGKNFGSLDLGINSNPTLISSSKLIRNVSIAIFVSIWLMAVIGVAFNIFTITEPIKQLLVGVKNIASGNFNQRIDLPFDGELGDLILGFNEMAERLESYEKKNVDQLMLEKMKLEAIVDTITDGAILVDTDLRLLFINQIAVKALDCSNIDIIGKLIFHLFPKHVNEALLPALNNLVNSNYLSNFQYQTKEICINFDYNSKKILRFLLTAVLEHRNNVLTGVAIIVQDISREVNLNDAKNQFITNVSHELRTPLSNIGSFLETLLDYHNFLSLKQQMHFLKIANNETKRLSALVNDILDLSRLESEYAYTLVPIDLIDIINNAISSYELITNYNHVQLKIEYDPNIKLVWGNESSLLQVFINLISNSIKFTSMEGNIILRVYSLKSSYASQLYPNYSVQCPHIIRVEIIDEGIGIDKRDQKNIFDRFVRIENHIHVLEGTGLGLSIIKNILHKHNTNIMLQSDLLVGTSLWFDLVKADS</sequence>
<evidence type="ECO:0000256" key="1">
    <source>
        <dbReference type="ARBA" id="ARBA00000085"/>
    </source>
</evidence>
<dbReference type="GO" id="GO:0031969">
    <property type="term" value="C:chloroplast membrane"/>
    <property type="evidence" value="ECO:0007669"/>
    <property type="project" value="UniProtKB-SubCell"/>
</dbReference>
<dbReference type="InterPro" id="IPR005467">
    <property type="entry name" value="His_kinase_dom"/>
</dbReference>
<evidence type="ECO:0000259" key="12">
    <source>
        <dbReference type="PROSITE" id="PS50885"/>
    </source>
</evidence>
<keyword evidence="5" id="KW-0808">Transferase</keyword>
<dbReference type="InterPro" id="IPR003661">
    <property type="entry name" value="HisK_dim/P_dom"/>
</dbReference>
<evidence type="ECO:0000256" key="6">
    <source>
        <dbReference type="ARBA" id="ARBA00022777"/>
    </source>
</evidence>
<dbReference type="PROSITE" id="PS50112">
    <property type="entry name" value="PAS"/>
    <property type="match status" value="1"/>
</dbReference>
<dbReference type="EC" id="2.7.13.3" evidence="3"/>
<dbReference type="EMBL" id="KU892652">
    <property type="protein sequence ID" value="AOV83795.1"/>
    <property type="molecule type" value="Genomic_DNA"/>
</dbReference>
<dbReference type="SMART" id="SM00304">
    <property type="entry name" value="HAMP"/>
    <property type="match status" value="1"/>
</dbReference>